<organism evidence="3 4">
    <name type="scientific">Candidatus Uhrbacteria bacterium GW2011_GWD2_52_7</name>
    <dbReference type="NCBI Taxonomy" id="1618989"/>
    <lineage>
        <taxon>Bacteria</taxon>
        <taxon>Candidatus Uhriibacteriota</taxon>
    </lineage>
</organism>
<dbReference type="Proteomes" id="UP000034846">
    <property type="component" value="Unassembled WGS sequence"/>
</dbReference>
<evidence type="ECO:0000256" key="1">
    <source>
        <dbReference type="ARBA" id="ARBA00022723"/>
    </source>
</evidence>
<dbReference type="GO" id="GO:0016857">
    <property type="term" value="F:racemase and epimerase activity, acting on carbohydrates and derivatives"/>
    <property type="evidence" value="ECO:0007669"/>
    <property type="project" value="InterPro"/>
</dbReference>
<evidence type="ECO:0000313" key="4">
    <source>
        <dbReference type="Proteomes" id="UP000034846"/>
    </source>
</evidence>
<dbReference type="SUPFAM" id="SSF51366">
    <property type="entry name" value="Ribulose-phoshate binding barrel"/>
    <property type="match status" value="1"/>
</dbReference>
<dbReference type="InterPro" id="IPR000056">
    <property type="entry name" value="Ribul_P_3_epim-like"/>
</dbReference>
<dbReference type="GO" id="GO:0046872">
    <property type="term" value="F:metal ion binding"/>
    <property type="evidence" value="ECO:0007669"/>
    <property type="project" value="UniProtKB-KW"/>
</dbReference>
<dbReference type="AlphaFoldDB" id="A0A0G1ZR33"/>
<dbReference type="InterPro" id="IPR013785">
    <property type="entry name" value="Aldolase_TIM"/>
</dbReference>
<keyword evidence="1" id="KW-0479">Metal-binding</keyword>
<protein>
    <submittedName>
        <fullName evidence="3">Ribulose-phosphate 3-epimerase</fullName>
    </submittedName>
</protein>
<sequence>MKTITNREVLPAILAHDAEDFRSRIHFPGLASCAQTVHVDILDGTLFNATCFADPTYIASWGNIPAIELHVMTANPMRHIAAWHRYVPQVRRAIVHLEIASALPTTLREIRDLHLETGVAISPRFHVDDIAMHQHNIDRLLIMGIEPGRSGQTFLGDPILAKIQRARHLYPNIHLAVDGGVSLENARVLAENGAQSLVASSAIWNNPHPIHACEQLVHRSMLSTK</sequence>
<dbReference type="InterPro" id="IPR011060">
    <property type="entry name" value="RibuloseP-bd_barrel"/>
</dbReference>
<accession>A0A0G1ZR33</accession>
<reference evidence="3 4" key="1">
    <citation type="journal article" date="2015" name="Nature">
        <title>rRNA introns, odd ribosomes, and small enigmatic genomes across a large radiation of phyla.</title>
        <authorList>
            <person name="Brown C.T."/>
            <person name="Hug L.A."/>
            <person name="Thomas B.C."/>
            <person name="Sharon I."/>
            <person name="Castelle C.J."/>
            <person name="Singh A."/>
            <person name="Wilkins M.J."/>
            <person name="Williams K.H."/>
            <person name="Banfield J.F."/>
        </authorList>
    </citation>
    <scope>NUCLEOTIDE SEQUENCE [LARGE SCALE GENOMIC DNA]</scope>
</reference>
<dbReference type="EMBL" id="LCRD01000005">
    <property type="protein sequence ID" value="KKW30687.1"/>
    <property type="molecule type" value="Genomic_DNA"/>
</dbReference>
<proteinExistence type="predicted"/>
<dbReference type="PANTHER" id="PTHR11749">
    <property type="entry name" value="RIBULOSE-5-PHOSPHATE-3-EPIMERASE"/>
    <property type="match status" value="1"/>
</dbReference>
<dbReference type="GO" id="GO:0005975">
    <property type="term" value="P:carbohydrate metabolic process"/>
    <property type="evidence" value="ECO:0007669"/>
    <property type="project" value="InterPro"/>
</dbReference>
<dbReference type="Gene3D" id="3.20.20.70">
    <property type="entry name" value="Aldolase class I"/>
    <property type="match status" value="1"/>
</dbReference>
<name>A0A0G1ZR33_9BACT</name>
<gene>
    <name evidence="3" type="ORF">UY72_C0005G0003</name>
</gene>
<evidence type="ECO:0000256" key="2">
    <source>
        <dbReference type="ARBA" id="ARBA00023235"/>
    </source>
</evidence>
<evidence type="ECO:0000313" key="3">
    <source>
        <dbReference type="EMBL" id="KKW30687.1"/>
    </source>
</evidence>
<keyword evidence="2" id="KW-0413">Isomerase</keyword>
<comment type="caution">
    <text evidence="3">The sequence shown here is derived from an EMBL/GenBank/DDBJ whole genome shotgun (WGS) entry which is preliminary data.</text>
</comment>
<dbReference type="Pfam" id="PF00834">
    <property type="entry name" value="Ribul_P_3_epim"/>
    <property type="match status" value="1"/>
</dbReference>